<evidence type="ECO:0000313" key="1">
    <source>
        <dbReference type="EMBL" id="CAD2217863.1"/>
    </source>
</evidence>
<proteinExistence type="predicted"/>
<dbReference type="VEuPathDB" id="TriTrypDB:ADEAN_000534900"/>
<accession>A0A7G2CGN8</accession>
<sequence>MLKCLKLLQQNSSIRLRPETAAAVANALFSKEENQIETLVDINDFYSVMFDWADRHLPREELLGILERNDFLFEYNGYLSSEDTIFEPPRRFLKGVFGNNVLSLLSGDVLALREQQFESVTAGMTPHLKNYVMNLIVMSQMRHAMENNLPCFLPTIFGRYKSDLEMMSHIHFCLKLGNERTTRVLLQKCSTLTQIETVMKFSRMSGLSNTMDAARRVLEQHASRRLFFQRAYAVLRRLCQ</sequence>
<dbReference type="Proteomes" id="UP000515908">
    <property type="component" value="Chromosome 09"/>
</dbReference>
<gene>
    <name evidence="1" type="ORF">ADEAN_000534900</name>
</gene>
<keyword evidence="2" id="KW-1185">Reference proteome</keyword>
<reference evidence="1 2" key="1">
    <citation type="submission" date="2020-08" db="EMBL/GenBank/DDBJ databases">
        <authorList>
            <person name="Newling K."/>
            <person name="Davey J."/>
            <person name="Forrester S."/>
        </authorList>
    </citation>
    <scope>NUCLEOTIDE SEQUENCE [LARGE SCALE GENOMIC DNA]</scope>
    <source>
        <strain evidence="2">Crithidia deanei Carvalho (ATCC PRA-265)</strain>
    </source>
</reference>
<dbReference type="AlphaFoldDB" id="A0A7G2CGN8"/>
<dbReference type="EMBL" id="LR877153">
    <property type="protein sequence ID" value="CAD2217863.1"/>
    <property type="molecule type" value="Genomic_DNA"/>
</dbReference>
<evidence type="ECO:0000313" key="2">
    <source>
        <dbReference type="Proteomes" id="UP000515908"/>
    </source>
</evidence>
<organism evidence="1 2">
    <name type="scientific">Angomonas deanei</name>
    <dbReference type="NCBI Taxonomy" id="59799"/>
    <lineage>
        <taxon>Eukaryota</taxon>
        <taxon>Discoba</taxon>
        <taxon>Euglenozoa</taxon>
        <taxon>Kinetoplastea</taxon>
        <taxon>Metakinetoplastina</taxon>
        <taxon>Trypanosomatida</taxon>
        <taxon>Trypanosomatidae</taxon>
        <taxon>Strigomonadinae</taxon>
        <taxon>Angomonas</taxon>
    </lineage>
</organism>
<name>A0A7G2CGN8_9TRYP</name>
<protein>
    <submittedName>
        <fullName evidence="1">Uncharacterized protein</fullName>
    </submittedName>
</protein>